<accession>A0ABW5A4C1</accession>
<dbReference type="EMBL" id="JBHUIX010000003">
    <property type="protein sequence ID" value="MFD2172804.1"/>
    <property type="molecule type" value="Genomic_DNA"/>
</dbReference>
<dbReference type="InterPro" id="IPR016181">
    <property type="entry name" value="Acyl_CoA_acyltransferase"/>
</dbReference>
<comment type="caution">
    <text evidence="4">The sequence shown here is derived from an EMBL/GenBank/DDBJ whole genome shotgun (WGS) entry which is preliminary data.</text>
</comment>
<reference evidence="5" key="1">
    <citation type="journal article" date="2019" name="Int. J. Syst. Evol. Microbiol.">
        <title>The Global Catalogue of Microorganisms (GCM) 10K type strain sequencing project: providing services to taxonomists for standard genome sequencing and annotation.</title>
        <authorList>
            <consortium name="The Broad Institute Genomics Platform"/>
            <consortium name="The Broad Institute Genome Sequencing Center for Infectious Disease"/>
            <person name="Wu L."/>
            <person name="Ma J."/>
        </authorList>
    </citation>
    <scope>NUCLEOTIDE SEQUENCE [LARGE SCALE GENOMIC DNA]</scope>
    <source>
        <strain evidence="5">CCUG 55131</strain>
    </source>
</reference>
<dbReference type="CDD" id="cd04301">
    <property type="entry name" value="NAT_SF"/>
    <property type="match status" value="1"/>
</dbReference>
<keyword evidence="5" id="KW-1185">Reference proteome</keyword>
<evidence type="ECO:0000313" key="5">
    <source>
        <dbReference type="Proteomes" id="UP001597413"/>
    </source>
</evidence>
<organism evidence="4 5">
    <name type="scientific">Rhodobacter lacus</name>
    <dbReference type="NCBI Taxonomy" id="1641972"/>
    <lineage>
        <taxon>Bacteria</taxon>
        <taxon>Pseudomonadati</taxon>
        <taxon>Pseudomonadota</taxon>
        <taxon>Alphaproteobacteria</taxon>
        <taxon>Rhodobacterales</taxon>
        <taxon>Rhodobacter group</taxon>
        <taxon>Rhodobacter</taxon>
    </lineage>
</organism>
<dbReference type="EC" id="2.3.-.-" evidence="4"/>
<dbReference type="SUPFAM" id="SSF55729">
    <property type="entry name" value="Acyl-CoA N-acyltransferases (Nat)"/>
    <property type="match status" value="1"/>
</dbReference>
<evidence type="ECO:0000259" key="3">
    <source>
        <dbReference type="PROSITE" id="PS51186"/>
    </source>
</evidence>
<dbReference type="PANTHER" id="PTHR43072:SF23">
    <property type="entry name" value="UPF0039 PROTEIN C11D3.02C"/>
    <property type="match status" value="1"/>
</dbReference>
<dbReference type="Proteomes" id="UP001597413">
    <property type="component" value="Unassembled WGS sequence"/>
</dbReference>
<dbReference type="GO" id="GO:0016746">
    <property type="term" value="F:acyltransferase activity"/>
    <property type="evidence" value="ECO:0007669"/>
    <property type="project" value="UniProtKB-KW"/>
</dbReference>
<evidence type="ECO:0000313" key="4">
    <source>
        <dbReference type="EMBL" id="MFD2172804.1"/>
    </source>
</evidence>
<sequence length="167" mass="17518">MIRPATPLDAAAIAAIYNAAVRETTAIWNTTEVDAADRADWIAARAASGLPVLVFEAAGAVLGYATYGPFRPQDGFCATVEHSVYLAAEARGAGRGAALMAALIAHARGAGVHVMVAAIDASNAPSMRLHERLGFAQVGVMPQVGQKFGRWLDLALLQLVLDERPQP</sequence>
<name>A0ABW5A4C1_9RHOB</name>
<dbReference type="RefSeq" id="WP_377386237.1">
    <property type="nucleotide sequence ID" value="NZ_JBHUIX010000003.1"/>
</dbReference>
<gene>
    <name evidence="4" type="ORF">ACFSM0_01745</name>
</gene>
<feature type="domain" description="N-acetyltransferase" evidence="3">
    <location>
        <begin position="1"/>
        <end position="157"/>
    </location>
</feature>
<keyword evidence="2 4" id="KW-0012">Acyltransferase</keyword>
<protein>
    <submittedName>
        <fullName evidence="4">GNAT family N-acetyltransferase</fullName>
        <ecNumber evidence="4">2.3.-.-</ecNumber>
    </submittedName>
</protein>
<dbReference type="PROSITE" id="PS51186">
    <property type="entry name" value="GNAT"/>
    <property type="match status" value="1"/>
</dbReference>
<dbReference type="InterPro" id="IPR000182">
    <property type="entry name" value="GNAT_dom"/>
</dbReference>
<dbReference type="PANTHER" id="PTHR43072">
    <property type="entry name" value="N-ACETYLTRANSFERASE"/>
    <property type="match status" value="1"/>
</dbReference>
<dbReference type="Pfam" id="PF00583">
    <property type="entry name" value="Acetyltransf_1"/>
    <property type="match status" value="1"/>
</dbReference>
<keyword evidence="1 4" id="KW-0808">Transferase</keyword>
<dbReference type="Gene3D" id="3.40.630.30">
    <property type="match status" value="1"/>
</dbReference>
<proteinExistence type="predicted"/>
<evidence type="ECO:0000256" key="1">
    <source>
        <dbReference type="ARBA" id="ARBA00022679"/>
    </source>
</evidence>
<evidence type="ECO:0000256" key="2">
    <source>
        <dbReference type="ARBA" id="ARBA00023315"/>
    </source>
</evidence>